<protein>
    <recommendedName>
        <fullName evidence="4">DUF3447 domain-containing protein</fullName>
    </recommendedName>
</protein>
<organism evidence="2 3">
    <name type="scientific">Paramicrosporidium saccamoebae</name>
    <dbReference type="NCBI Taxonomy" id="1246581"/>
    <lineage>
        <taxon>Eukaryota</taxon>
        <taxon>Fungi</taxon>
        <taxon>Fungi incertae sedis</taxon>
        <taxon>Cryptomycota</taxon>
        <taxon>Cryptomycota incertae sedis</taxon>
        <taxon>Paramicrosporidium</taxon>
    </lineage>
</organism>
<feature type="chain" id="PRO_5014141431" description="DUF3447 domain-containing protein" evidence="1">
    <location>
        <begin position="19"/>
        <end position="226"/>
    </location>
</feature>
<accession>A0A2H9TKK5</accession>
<evidence type="ECO:0000313" key="3">
    <source>
        <dbReference type="Proteomes" id="UP000240830"/>
    </source>
</evidence>
<dbReference type="AlphaFoldDB" id="A0A2H9TKK5"/>
<dbReference type="EMBL" id="MTSL01000134">
    <property type="protein sequence ID" value="PJF18265.1"/>
    <property type="molecule type" value="Genomic_DNA"/>
</dbReference>
<gene>
    <name evidence="2" type="ORF">PSACC_01907</name>
</gene>
<sequence length="226" mass="25388">MNLSLVALFFISPNFVPASCSDGLTEEQLLVQNYSKAQALADFKVSLESAALLGNFDNIPAIPGRSSAERVLYYAMFRDTAWDIYPDLLSASDLEQNVHSILIADNPKILEFLPELLEQVLDSNNLANYDAINLTKTLSDLSMFEYSDIDPLFASLRVVNFLKECKLKIACTPFTAILTGNVEIIHSLIKEGLWVPKWHLLHYAINSKESECLMLFLQHAFNRGCH</sequence>
<proteinExistence type="predicted"/>
<dbReference type="Proteomes" id="UP000240830">
    <property type="component" value="Unassembled WGS sequence"/>
</dbReference>
<keyword evidence="1" id="KW-0732">Signal</keyword>
<evidence type="ECO:0000313" key="2">
    <source>
        <dbReference type="EMBL" id="PJF18265.1"/>
    </source>
</evidence>
<evidence type="ECO:0008006" key="4">
    <source>
        <dbReference type="Google" id="ProtNLM"/>
    </source>
</evidence>
<name>A0A2H9TKK5_9FUNG</name>
<feature type="signal peptide" evidence="1">
    <location>
        <begin position="1"/>
        <end position="18"/>
    </location>
</feature>
<comment type="caution">
    <text evidence="2">The sequence shown here is derived from an EMBL/GenBank/DDBJ whole genome shotgun (WGS) entry which is preliminary data.</text>
</comment>
<reference evidence="2 3" key="1">
    <citation type="submission" date="2016-10" db="EMBL/GenBank/DDBJ databases">
        <title>The genome of Paramicrosporidium saccamoebae is the missing link in understanding Cryptomycota and Microsporidia evolution.</title>
        <authorList>
            <person name="Quandt C.A."/>
            <person name="Beaudet D."/>
            <person name="Corsaro D."/>
            <person name="Michel R."/>
            <person name="Corradi N."/>
            <person name="James T."/>
        </authorList>
    </citation>
    <scope>NUCLEOTIDE SEQUENCE [LARGE SCALE GENOMIC DNA]</scope>
    <source>
        <strain evidence="2 3">KSL3</strain>
    </source>
</reference>
<evidence type="ECO:0000256" key="1">
    <source>
        <dbReference type="SAM" id="SignalP"/>
    </source>
</evidence>
<keyword evidence="3" id="KW-1185">Reference proteome</keyword>